<sequence length="314" mass="33706">MRKFQGAHFYPLNTVGRRTWTHGPRGHDLLARSPKQEGKKQVQVCKESKAATSNSKLIFRQDEGREGNNRIEQTSLKCRPTSTSCEFNQFRAKYCVLAVGEGEDRTSPLSNMRDAHMCLVLATVAVCILFPQPSQPTSPQPIVSSTPSSSTPRKWPPALQVLRLAPPQARCTPRAGGPRQARSAVFCTHAADESEGSTSPPPRRKDESEPKAAPLRDEGAGSPLGPEGAVPPAARPCPGAGQPGRRRGKSSGGVQGRPRRADGDRPTTAAASRPVVPTGLRVTRAPNPWRDGGDSGCVGHVAVRGTESWGWDYG</sequence>
<dbReference type="AlphaFoldDB" id="K0R228"/>
<reference evidence="2 3" key="1">
    <citation type="journal article" date="2012" name="Genome Biol.">
        <title>Genome and low-iron response of an oceanic diatom adapted to chronic iron limitation.</title>
        <authorList>
            <person name="Lommer M."/>
            <person name="Specht M."/>
            <person name="Roy A.S."/>
            <person name="Kraemer L."/>
            <person name="Andreson R."/>
            <person name="Gutowska M.A."/>
            <person name="Wolf J."/>
            <person name="Bergner S.V."/>
            <person name="Schilhabel M.B."/>
            <person name="Klostermeier U.C."/>
            <person name="Beiko R.G."/>
            <person name="Rosenstiel P."/>
            <person name="Hippler M."/>
            <person name="Laroche J."/>
        </authorList>
    </citation>
    <scope>NUCLEOTIDE SEQUENCE [LARGE SCALE GENOMIC DNA]</scope>
    <source>
        <strain evidence="2 3">CCMP1005</strain>
    </source>
</reference>
<protein>
    <submittedName>
        <fullName evidence="2">Uncharacterized protein</fullName>
    </submittedName>
</protein>
<feature type="compositionally biased region" description="Basic and acidic residues" evidence="1">
    <location>
        <begin position="203"/>
        <end position="219"/>
    </location>
</feature>
<name>K0R228_THAOC</name>
<feature type="region of interest" description="Disordered" evidence="1">
    <location>
        <begin position="135"/>
        <end position="155"/>
    </location>
</feature>
<dbReference type="EMBL" id="AGNL01048001">
    <property type="protein sequence ID" value="EJK46090.1"/>
    <property type="molecule type" value="Genomic_DNA"/>
</dbReference>
<dbReference type="Proteomes" id="UP000266841">
    <property type="component" value="Unassembled WGS sequence"/>
</dbReference>
<evidence type="ECO:0000256" key="1">
    <source>
        <dbReference type="SAM" id="MobiDB-lite"/>
    </source>
</evidence>
<feature type="compositionally biased region" description="Low complexity" evidence="1">
    <location>
        <begin position="140"/>
        <end position="152"/>
    </location>
</feature>
<comment type="caution">
    <text evidence="2">The sequence shown here is derived from an EMBL/GenBank/DDBJ whole genome shotgun (WGS) entry which is preliminary data.</text>
</comment>
<gene>
    <name evidence="2" type="ORF">THAOC_35266</name>
</gene>
<evidence type="ECO:0000313" key="2">
    <source>
        <dbReference type="EMBL" id="EJK46090.1"/>
    </source>
</evidence>
<accession>K0R228</accession>
<evidence type="ECO:0000313" key="3">
    <source>
        <dbReference type="Proteomes" id="UP000266841"/>
    </source>
</evidence>
<proteinExistence type="predicted"/>
<organism evidence="2 3">
    <name type="scientific">Thalassiosira oceanica</name>
    <name type="common">Marine diatom</name>
    <dbReference type="NCBI Taxonomy" id="159749"/>
    <lineage>
        <taxon>Eukaryota</taxon>
        <taxon>Sar</taxon>
        <taxon>Stramenopiles</taxon>
        <taxon>Ochrophyta</taxon>
        <taxon>Bacillariophyta</taxon>
        <taxon>Coscinodiscophyceae</taxon>
        <taxon>Thalassiosirophycidae</taxon>
        <taxon>Thalassiosirales</taxon>
        <taxon>Thalassiosiraceae</taxon>
        <taxon>Thalassiosira</taxon>
    </lineage>
</organism>
<feature type="region of interest" description="Disordered" evidence="1">
    <location>
        <begin position="190"/>
        <end position="296"/>
    </location>
</feature>
<keyword evidence="3" id="KW-1185">Reference proteome</keyword>